<comment type="similarity">
    <text evidence="3 9">Belongs to the NadC/ModD family.</text>
</comment>
<organism evidence="13 14">
    <name type="scientific">Chelatococcus sambhunathii</name>
    <dbReference type="NCBI Taxonomy" id="363953"/>
    <lineage>
        <taxon>Bacteria</taxon>
        <taxon>Pseudomonadati</taxon>
        <taxon>Pseudomonadota</taxon>
        <taxon>Alphaproteobacteria</taxon>
        <taxon>Hyphomicrobiales</taxon>
        <taxon>Chelatococcaceae</taxon>
        <taxon>Chelatococcus</taxon>
    </lineage>
</organism>
<evidence type="ECO:0000256" key="4">
    <source>
        <dbReference type="ARBA" id="ARBA00011944"/>
    </source>
</evidence>
<keyword evidence="14" id="KW-1185">Reference proteome</keyword>
<evidence type="ECO:0000256" key="8">
    <source>
        <dbReference type="ARBA" id="ARBA00033102"/>
    </source>
</evidence>
<dbReference type="InterPro" id="IPR022412">
    <property type="entry name" value="Quinolinate_PRibosylTrfase_N"/>
</dbReference>
<comment type="pathway">
    <text evidence="2">Cofactor biosynthesis; NAD(+) biosynthesis; nicotinate D-ribonucleotide from quinolinate: step 1/1.</text>
</comment>
<evidence type="ECO:0000256" key="7">
    <source>
        <dbReference type="ARBA" id="ARBA00022679"/>
    </source>
</evidence>
<feature type="domain" description="Quinolinate phosphoribosyl transferase C-terminal" evidence="11">
    <location>
        <begin position="141"/>
        <end position="306"/>
    </location>
</feature>
<reference evidence="13" key="1">
    <citation type="submission" date="2020-10" db="EMBL/GenBank/DDBJ databases">
        <authorList>
            <person name="Abbas A."/>
            <person name="Razzaq R."/>
            <person name="Waqas M."/>
            <person name="Abbas N."/>
            <person name="Nielsen T.K."/>
            <person name="Hansen L.H."/>
            <person name="Hussain S."/>
            <person name="Shahid M."/>
        </authorList>
    </citation>
    <scope>NUCLEOTIDE SEQUENCE</scope>
    <source>
        <strain evidence="13">S14</strain>
    </source>
</reference>
<comment type="function">
    <text evidence="1">Involved in the catabolism of quinolinic acid (QA).</text>
</comment>
<dbReference type="InterPro" id="IPR002638">
    <property type="entry name" value="Quinolinate_PRibosylTrfase_C"/>
</dbReference>
<dbReference type="InterPro" id="IPR037128">
    <property type="entry name" value="Quinolinate_PRibosylTase_N_sf"/>
</dbReference>
<dbReference type="PIRSF" id="PIRSF006250">
    <property type="entry name" value="NadC_ModD"/>
    <property type="match status" value="1"/>
</dbReference>
<proteinExistence type="inferred from homology"/>
<comment type="caution">
    <text evidence="13">The sequence shown here is derived from an EMBL/GenBank/DDBJ whole genome shotgun (WGS) entry which is preliminary data.</text>
</comment>
<evidence type="ECO:0000256" key="9">
    <source>
        <dbReference type="PIRNR" id="PIRNR006250"/>
    </source>
</evidence>
<dbReference type="Gene3D" id="3.90.1170.20">
    <property type="entry name" value="Quinolinate phosphoribosyl transferase, N-terminal domain"/>
    <property type="match status" value="1"/>
</dbReference>
<sequence length="310" mass="32053">MGASLHHHAGRCARGSRRAAGRARRLVTPVPLDPISVRRAVEAALAEDMGRAGDVTSAATIPATAGARVAIVARNEGRLSGLQLAEAAFASLEPAITFEPLASDGDRLGAGDVVARIGGPARAVLTAERTALNFLGHLSGVATATAAYADRIAHTRAKVCCTRKTTPGLRVFEKYAVRCGGGANHRFGLDDAILVKDNHIAVAGGVAEALRAAKAYAGHLVKIEIEVDTLDQLDLVIAEGADAVLLDNMPPTTLREAVGRIGGRMIAEASGNVSLETVRGIAETGVDLISVGRITHSAPNFDFGLDIDLG</sequence>
<dbReference type="SUPFAM" id="SSF51690">
    <property type="entry name" value="Nicotinate/Quinolinate PRTase C-terminal domain-like"/>
    <property type="match status" value="1"/>
</dbReference>
<keyword evidence="7 9" id="KW-0808">Transferase</keyword>
<dbReference type="InterPro" id="IPR004393">
    <property type="entry name" value="NadC"/>
</dbReference>
<evidence type="ECO:0000259" key="12">
    <source>
        <dbReference type="Pfam" id="PF02749"/>
    </source>
</evidence>
<evidence type="ECO:0000256" key="3">
    <source>
        <dbReference type="ARBA" id="ARBA00009400"/>
    </source>
</evidence>
<evidence type="ECO:0000256" key="10">
    <source>
        <dbReference type="SAM" id="MobiDB-lite"/>
    </source>
</evidence>
<dbReference type="SUPFAM" id="SSF54675">
    <property type="entry name" value="Nicotinate/Quinolinate PRTase N-terminal domain-like"/>
    <property type="match status" value="1"/>
</dbReference>
<keyword evidence="6 9" id="KW-0328">Glycosyltransferase</keyword>
<dbReference type="Gene3D" id="3.20.20.70">
    <property type="entry name" value="Aldolase class I"/>
    <property type="match status" value="1"/>
</dbReference>
<feature type="domain" description="Quinolinate phosphoribosyl transferase N-terminal" evidence="12">
    <location>
        <begin position="54"/>
        <end position="139"/>
    </location>
</feature>
<name>A0ABU1DB56_9HYPH</name>
<evidence type="ECO:0000256" key="2">
    <source>
        <dbReference type="ARBA" id="ARBA00004893"/>
    </source>
</evidence>
<accession>A0ABU1DB56</accession>
<evidence type="ECO:0000259" key="11">
    <source>
        <dbReference type="Pfam" id="PF01729"/>
    </source>
</evidence>
<dbReference type="InterPro" id="IPR027277">
    <property type="entry name" value="NadC/ModD"/>
</dbReference>
<dbReference type="Proteomes" id="UP001181622">
    <property type="component" value="Unassembled WGS sequence"/>
</dbReference>
<keyword evidence="5" id="KW-0662">Pyridine nucleotide biosynthesis</keyword>
<evidence type="ECO:0000256" key="5">
    <source>
        <dbReference type="ARBA" id="ARBA00022642"/>
    </source>
</evidence>
<evidence type="ECO:0000313" key="13">
    <source>
        <dbReference type="EMBL" id="MDR4305343.1"/>
    </source>
</evidence>
<dbReference type="PANTHER" id="PTHR32179">
    <property type="entry name" value="NICOTINATE-NUCLEOTIDE PYROPHOSPHORYLASE [CARBOXYLATING]"/>
    <property type="match status" value="1"/>
</dbReference>
<evidence type="ECO:0000256" key="1">
    <source>
        <dbReference type="ARBA" id="ARBA00003237"/>
    </source>
</evidence>
<protein>
    <recommendedName>
        <fullName evidence="4">nicotinate-nucleotide diphosphorylase (carboxylating)</fullName>
        <ecNumber evidence="4">2.4.2.19</ecNumber>
    </recommendedName>
    <alternativeName>
        <fullName evidence="8">Quinolinate phosphoribosyltransferase [decarboxylating]</fullName>
    </alternativeName>
</protein>
<dbReference type="PANTHER" id="PTHR32179:SF3">
    <property type="entry name" value="NICOTINATE-NUCLEOTIDE PYROPHOSPHORYLASE [CARBOXYLATING]"/>
    <property type="match status" value="1"/>
</dbReference>
<dbReference type="EMBL" id="JADBEO010000002">
    <property type="protein sequence ID" value="MDR4305343.1"/>
    <property type="molecule type" value="Genomic_DNA"/>
</dbReference>
<dbReference type="NCBIfam" id="TIGR00078">
    <property type="entry name" value="nadC"/>
    <property type="match status" value="1"/>
</dbReference>
<dbReference type="Pfam" id="PF02749">
    <property type="entry name" value="QRPTase_N"/>
    <property type="match status" value="1"/>
</dbReference>
<gene>
    <name evidence="13" type="primary">nadC</name>
    <name evidence="13" type="ORF">IHQ68_01735</name>
</gene>
<dbReference type="EC" id="2.4.2.19" evidence="4"/>
<feature type="region of interest" description="Disordered" evidence="10">
    <location>
        <begin position="1"/>
        <end position="20"/>
    </location>
</feature>
<dbReference type="CDD" id="cd01572">
    <property type="entry name" value="QPRTase"/>
    <property type="match status" value="1"/>
</dbReference>
<dbReference type="InterPro" id="IPR013785">
    <property type="entry name" value="Aldolase_TIM"/>
</dbReference>
<evidence type="ECO:0000256" key="6">
    <source>
        <dbReference type="ARBA" id="ARBA00022676"/>
    </source>
</evidence>
<evidence type="ECO:0000313" key="14">
    <source>
        <dbReference type="Proteomes" id="UP001181622"/>
    </source>
</evidence>
<dbReference type="InterPro" id="IPR036068">
    <property type="entry name" value="Nicotinate_pribotase-like_C"/>
</dbReference>
<dbReference type="Pfam" id="PF01729">
    <property type="entry name" value="QRPTase_C"/>
    <property type="match status" value="1"/>
</dbReference>
<dbReference type="GO" id="GO:0004514">
    <property type="term" value="F:nicotinate-nucleotide diphosphorylase (carboxylating) activity"/>
    <property type="evidence" value="ECO:0007669"/>
    <property type="project" value="UniProtKB-EC"/>
</dbReference>